<dbReference type="EnsemblMetazoa" id="G22237.1">
    <property type="protein sequence ID" value="G22237.1:cds"/>
    <property type="gene ID" value="G22237"/>
</dbReference>
<evidence type="ECO:0000256" key="3">
    <source>
        <dbReference type="SAM" id="SignalP"/>
    </source>
</evidence>
<evidence type="ECO:0000256" key="2">
    <source>
        <dbReference type="ARBA" id="ARBA00022900"/>
    </source>
</evidence>
<keyword evidence="1" id="KW-0646">Protease inhibitor</keyword>
<name>A0A8W8K9G1_MAGGI</name>
<dbReference type="Proteomes" id="UP000005408">
    <property type="component" value="Unassembled WGS sequence"/>
</dbReference>
<dbReference type="GO" id="GO:0004867">
    <property type="term" value="F:serine-type endopeptidase inhibitor activity"/>
    <property type="evidence" value="ECO:0007669"/>
    <property type="project" value="UniProtKB-KW"/>
</dbReference>
<keyword evidence="2" id="KW-0722">Serine protease inhibitor</keyword>
<organism evidence="5 6">
    <name type="scientific">Magallana gigas</name>
    <name type="common">Pacific oyster</name>
    <name type="synonym">Crassostrea gigas</name>
    <dbReference type="NCBI Taxonomy" id="29159"/>
    <lineage>
        <taxon>Eukaryota</taxon>
        <taxon>Metazoa</taxon>
        <taxon>Spiralia</taxon>
        <taxon>Lophotrochozoa</taxon>
        <taxon>Mollusca</taxon>
        <taxon>Bivalvia</taxon>
        <taxon>Autobranchia</taxon>
        <taxon>Pteriomorphia</taxon>
        <taxon>Ostreida</taxon>
        <taxon>Ostreoidea</taxon>
        <taxon>Ostreidae</taxon>
        <taxon>Magallana</taxon>
    </lineage>
</organism>
<dbReference type="PROSITE" id="PS51252">
    <property type="entry name" value="ANTISTASIN"/>
    <property type="match status" value="1"/>
</dbReference>
<sequence>MRGITASWMVFVIVAFVATFESYGSACVEQKPCVNRCPFRYQHDSNGCNTCKCCPVLRCPFCWRGYIIAKNDNQCLSCHCKWGL</sequence>
<dbReference type="InterPro" id="IPR004094">
    <property type="entry name" value="Antistasin-like"/>
</dbReference>
<reference evidence="5" key="1">
    <citation type="submission" date="2022-08" db="UniProtKB">
        <authorList>
            <consortium name="EnsemblMetazoa"/>
        </authorList>
    </citation>
    <scope>IDENTIFICATION</scope>
    <source>
        <strain evidence="5">05x7-T-G4-1.051#20</strain>
    </source>
</reference>
<dbReference type="SUPFAM" id="SSF57262">
    <property type="entry name" value="Leech antihemostatic proteins"/>
    <property type="match status" value="1"/>
</dbReference>
<evidence type="ECO:0000256" key="1">
    <source>
        <dbReference type="ARBA" id="ARBA00022690"/>
    </source>
</evidence>
<dbReference type="InterPro" id="IPR011061">
    <property type="entry name" value="Hirudin/antistatin"/>
</dbReference>
<keyword evidence="3" id="KW-0732">Signal</keyword>
<keyword evidence="6" id="KW-1185">Reference proteome</keyword>
<feature type="chain" id="PRO_5036451422" description="Antistasin-like domain-containing protein" evidence="3">
    <location>
        <begin position="27"/>
        <end position="84"/>
    </location>
</feature>
<evidence type="ECO:0000313" key="5">
    <source>
        <dbReference type="EnsemblMetazoa" id="G22237.1:cds"/>
    </source>
</evidence>
<dbReference type="Gene3D" id="2.10.22.10">
    <property type="entry name" value="Antistasin, domain 1"/>
    <property type="match status" value="1"/>
</dbReference>
<proteinExistence type="predicted"/>
<feature type="signal peptide" evidence="3">
    <location>
        <begin position="1"/>
        <end position="26"/>
    </location>
</feature>
<evidence type="ECO:0000313" key="6">
    <source>
        <dbReference type="Proteomes" id="UP000005408"/>
    </source>
</evidence>
<feature type="domain" description="Antistasin-like" evidence="4">
    <location>
        <begin position="27"/>
        <end position="53"/>
    </location>
</feature>
<dbReference type="AlphaFoldDB" id="A0A8W8K9G1"/>
<evidence type="ECO:0000259" key="4">
    <source>
        <dbReference type="PROSITE" id="PS51252"/>
    </source>
</evidence>
<dbReference type="Pfam" id="PF02822">
    <property type="entry name" value="Antistasin"/>
    <property type="match status" value="1"/>
</dbReference>
<accession>A0A8W8K9G1</accession>
<protein>
    <recommendedName>
        <fullName evidence="4">Antistasin-like domain-containing protein</fullName>
    </recommendedName>
</protein>